<reference evidence="3" key="1">
    <citation type="submission" date="2025-08" db="UniProtKB">
        <authorList>
            <consortium name="RefSeq"/>
        </authorList>
    </citation>
    <scope>IDENTIFICATION</scope>
</reference>
<accession>A0AAJ6VJZ4</accession>
<protein>
    <submittedName>
        <fullName evidence="3">Uncharacterized protein LOC105359086</fullName>
    </submittedName>
</protein>
<proteinExistence type="predicted"/>
<dbReference type="InterPro" id="IPR001254">
    <property type="entry name" value="Trypsin_dom"/>
</dbReference>
<dbReference type="GeneID" id="105359086"/>
<dbReference type="GO" id="GO:0004252">
    <property type="term" value="F:serine-type endopeptidase activity"/>
    <property type="evidence" value="ECO:0007669"/>
    <property type="project" value="InterPro"/>
</dbReference>
<dbReference type="Proteomes" id="UP000695007">
    <property type="component" value="Unplaced"/>
</dbReference>
<keyword evidence="2" id="KW-1185">Reference proteome</keyword>
<evidence type="ECO:0000259" key="1">
    <source>
        <dbReference type="Pfam" id="PF00089"/>
    </source>
</evidence>
<dbReference type="RefSeq" id="XP_011493866.1">
    <property type="nucleotide sequence ID" value="XM_011495564.1"/>
</dbReference>
<name>A0AAJ6VJZ4_9HYME</name>
<dbReference type="GO" id="GO:0006508">
    <property type="term" value="P:proteolysis"/>
    <property type="evidence" value="ECO:0007669"/>
    <property type="project" value="InterPro"/>
</dbReference>
<evidence type="ECO:0000313" key="2">
    <source>
        <dbReference type="Proteomes" id="UP000695007"/>
    </source>
</evidence>
<organism evidence="2 3">
    <name type="scientific">Ceratosolen solmsi marchali</name>
    <dbReference type="NCBI Taxonomy" id="326594"/>
    <lineage>
        <taxon>Eukaryota</taxon>
        <taxon>Metazoa</taxon>
        <taxon>Ecdysozoa</taxon>
        <taxon>Arthropoda</taxon>
        <taxon>Hexapoda</taxon>
        <taxon>Insecta</taxon>
        <taxon>Pterygota</taxon>
        <taxon>Neoptera</taxon>
        <taxon>Endopterygota</taxon>
        <taxon>Hymenoptera</taxon>
        <taxon>Apocrita</taxon>
        <taxon>Proctotrupomorpha</taxon>
        <taxon>Chalcidoidea</taxon>
        <taxon>Agaonidae</taxon>
        <taxon>Agaoninae</taxon>
        <taxon>Ceratosolen</taxon>
    </lineage>
</organism>
<dbReference type="SUPFAM" id="SSF50494">
    <property type="entry name" value="Trypsin-like serine proteases"/>
    <property type="match status" value="1"/>
</dbReference>
<evidence type="ECO:0000313" key="3">
    <source>
        <dbReference type="RefSeq" id="XP_011493866.1"/>
    </source>
</evidence>
<sequence length="211" mass="23931">MGTLVSYSDVLTSEHCLEGESLPHTAIIAGSIDFRLGIKYHFLWWITYASWCTEMKKQLEFDSNDIAMIRLLSTMPNNIIPVPITQEPNSHFYAEQATIITWSSQCSSVSPTIMDLAKVWVLKQKDCDKQYSVLFKTKMKMHPRFLCTRAKPYILLECGDSGSPLLYRDTLIAVNVGLCPPIGDVPSGKKINIHIGIEYYKNFIYSLISKP</sequence>
<feature type="domain" description="Peptidase S1" evidence="1">
    <location>
        <begin position="2"/>
        <end position="204"/>
    </location>
</feature>
<dbReference type="PANTHER" id="PTHR24260:SF147">
    <property type="entry name" value="EG:BACR7A4.3 PROTEIN-RELATED"/>
    <property type="match status" value="1"/>
</dbReference>
<dbReference type="AlphaFoldDB" id="A0AAJ6VJZ4"/>
<dbReference type="KEGG" id="csol:105359086"/>
<dbReference type="InterPro" id="IPR051333">
    <property type="entry name" value="CLIP_Serine_Protease"/>
</dbReference>
<dbReference type="Gene3D" id="2.40.10.10">
    <property type="entry name" value="Trypsin-like serine proteases"/>
    <property type="match status" value="1"/>
</dbReference>
<dbReference type="InterPro" id="IPR009003">
    <property type="entry name" value="Peptidase_S1_PA"/>
</dbReference>
<gene>
    <name evidence="3" type="primary">LOC105359086</name>
</gene>
<dbReference type="InterPro" id="IPR043504">
    <property type="entry name" value="Peptidase_S1_PA_chymotrypsin"/>
</dbReference>
<dbReference type="Pfam" id="PF00089">
    <property type="entry name" value="Trypsin"/>
    <property type="match status" value="1"/>
</dbReference>
<dbReference type="PANTHER" id="PTHR24260">
    <property type="match status" value="1"/>
</dbReference>